<keyword evidence="7 15" id="KW-0479">Metal-binding</keyword>
<evidence type="ECO:0000256" key="8">
    <source>
        <dbReference type="ARBA" id="ARBA00022741"/>
    </source>
</evidence>
<feature type="binding site" evidence="15">
    <location>
        <position position="466"/>
    </location>
    <ligand>
        <name>Mg(2+)</name>
        <dbReference type="ChEBI" id="CHEBI:18420"/>
        <note>shared with alpha subunit</note>
    </ligand>
</feature>
<dbReference type="Gene3D" id="2.40.50.140">
    <property type="entry name" value="Nucleic acid-binding proteins"/>
    <property type="match status" value="1"/>
</dbReference>
<dbReference type="GO" id="GO:0000049">
    <property type="term" value="F:tRNA binding"/>
    <property type="evidence" value="ECO:0007669"/>
    <property type="project" value="UniProtKB-UniRule"/>
</dbReference>
<dbReference type="InterPro" id="IPR009061">
    <property type="entry name" value="DNA-bd_dom_put_sf"/>
</dbReference>
<dbReference type="OrthoDB" id="9805455at2"/>
<evidence type="ECO:0000256" key="15">
    <source>
        <dbReference type="HAMAP-Rule" id="MF_00283"/>
    </source>
</evidence>
<dbReference type="SUPFAM" id="SSF54991">
    <property type="entry name" value="Anticodon-binding domain of PheRS"/>
    <property type="match status" value="1"/>
</dbReference>
<dbReference type="InParanoid" id="A0A3M0CUA1"/>
<evidence type="ECO:0000313" key="21">
    <source>
        <dbReference type="Proteomes" id="UP000271227"/>
    </source>
</evidence>
<dbReference type="CDD" id="cd02796">
    <property type="entry name" value="tRNA_bind_bactPheRS"/>
    <property type="match status" value="1"/>
</dbReference>
<keyword evidence="8 15" id="KW-0547">Nucleotide-binding</keyword>
<dbReference type="InterPro" id="IPR005146">
    <property type="entry name" value="B3/B4_tRNA-bd"/>
</dbReference>
<dbReference type="FunCoup" id="A0A3M0CUA1">
    <property type="interactions" value="501"/>
</dbReference>
<dbReference type="EC" id="6.1.1.20" evidence="15"/>
<dbReference type="InterPro" id="IPR041616">
    <property type="entry name" value="PheRS_beta_core"/>
</dbReference>
<comment type="similarity">
    <text evidence="2 15">Belongs to the phenylalanyl-tRNA synthetase beta subunit family. Type 1 subfamily.</text>
</comment>
<reference evidence="20 21" key="1">
    <citation type="submission" date="2018-10" db="EMBL/GenBank/DDBJ databases">
        <title>Genomic Encyclopedia of Archaeal and Bacterial Type Strains, Phase II (KMG-II): from individual species to whole genera.</title>
        <authorList>
            <person name="Goeker M."/>
        </authorList>
    </citation>
    <scope>NUCLEOTIDE SEQUENCE [LARGE SCALE GENOMIC DNA]</scope>
    <source>
        <strain evidence="20 21">DSM 25217</strain>
    </source>
</reference>
<dbReference type="GO" id="GO:0005524">
    <property type="term" value="F:ATP binding"/>
    <property type="evidence" value="ECO:0007669"/>
    <property type="project" value="UniProtKB-UniRule"/>
</dbReference>
<evidence type="ECO:0000256" key="10">
    <source>
        <dbReference type="ARBA" id="ARBA00022842"/>
    </source>
</evidence>
<dbReference type="RefSeq" id="WP_121936940.1">
    <property type="nucleotide sequence ID" value="NZ_REFR01000003.1"/>
</dbReference>
<keyword evidence="11 16" id="KW-0694">RNA-binding</keyword>
<dbReference type="SUPFAM" id="SSF56037">
    <property type="entry name" value="PheT/TilS domain"/>
    <property type="match status" value="1"/>
</dbReference>
<gene>
    <name evidence="15" type="primary">pheT</name>
    <name evidence="20" type="ORF">BXY39_0154</name>
</gene>
<dbReference type="SUPFAM" id="SSF50249">
    <property type="entry name" value="Nucleic acid-binding proteins"/>
    <property type="match status" value="1"/>
</dbReference>
<protein>
    <recommendedName>
        <fullName evidence="15">Phenylalanine--tRNA ligase beta subunit</fullName>
        <ecNumber evidence="15">6.1.1.20</ecNumber>
    </recommendedName>
    <alternativeName>
        <fullName evidence="15">Phenylalanyl-tRNA synthetase beta subunit</fullName>
        <shortName evidence="15">PheRS</shortName>
    </alternativeName>
</protein>
<evidence type="ECO:0000259" key="18">
    <source>
        <dbReference type="PROSITE" id="PS51447"/>
    </source>
</evidence>
<dbReference type="FunFam" id="2.40.50.140:FF:000045">
    <property type="entry name" value="Phenylalanine--tRNA ligase beta subunit"/>
    <property type="match status" value="1"/>
</dbReference>
<dbReference type="InterPro" id="IPR002547">
    <property type="entry name" value="tRNA-bd_dom"/>
</dbReference>
<evidence type="ECO:0000256" key="6">
    <source>
        <dbReference type="ARBA" id="ARBA00022598"/>
    </source>
</evidence>
<dbReference type="Pfam" id="PF03147">
    <property type="entry name" value="FDX-ACB"/>
    <property type="match status" value="1"/>
</dbReference>
<dbReference type="Gene3D" id="3.30.56.10">
    <property type="match status" value="2"/>
</dbReference>
<dbReference type="InterPro" id="IPR012340">
    <property type="entry name" value="NA-bd_OB-fold"/>
</dbReference>
<sequence>MKFTLNWLKEHLDTDADLNAITETLTRIGLEVEHVTNPAERLAPFTIVEVLSAEKHPDADKLRVCQVTDGRETRQIVCGAPNARQGMKAVLGRPGDYVPGLDLTLKKAKIRGVESSGMMCSARELELGDEHDGILDLADDAPVGAVYAEYAGLDDPVIEIAITPNRQDCLGVHGIARDLAAAGLGVLKPIRIPDIAVSFDSGVAVHIAEDARDRCPVFLGRMFRGVKNGPSPRWLQDRLKGIGLRPISALVDITNYLTFAYGRPAHVYDAGKLKGDLQVRQAVAGETFVALDDREYTADGSETVIADEAGPTGFGGIIGGADSGVDDATTDVVLEIALFDPVVTAMTGRRHGLITDARYRFERGVDARFAETGLALASRLILDLCGGEAGSVFHDGMVPLWNKTVPFRPSRVASLGGLDLPAERSLEILAGLGFVAETEDTDNKTPVRVKVPSWRVDVDGEADLVEEVLRIHGYDAIPFVKTPVGEQQAGQAMDTSLKRARLSRRRLAAEGLHEAVTWSFMNRSDAALFADTKPGLIIDNPIASALDYMRPSILPNLLKAAQRNHDRGITRAALFEVGPVYLDDTPDGQLRVATGVRVGPFAARHWDGDDRMADAYDVKADALATLDAVGAPMDSLQIVAEAPAYFHPGRSGMVCLGPKTVLAVFGELHPRVLKSLDVDGSAVGFEVFIDRVPPRRRRDASKGALHLSNLQAVERDFAFLVDHGVAAGDLIKAVSRADKAHIKAVQVFDVYEGKGVPDGQRSLAVSVYLEPQEATFSETEIEAISARICAAAEKAVGARLRG</sequence>
<dbReference type="NCBIfam" id="TIGR00472">
    <property type="entry name" value="pheT_bact"/>
    <property type="match status" value="1"/>
</dbReference>
<dbReference type="Gene3D" id="3.30.70.380">
    <property type="entry name" value="Ferrodoxin-fold anticodon-binding domain"/>
    <property type="match status" value="1"/>
</dbReference>
<comment type="subcellular location">
    <subcellularLocation>
        <location evidence="1 15">Cytoplasm</location>
    </subcellularLocation>
</comment>
<dbReference type="InterPro" id="IPR045060">
    <property type="entry name" value="Phe-tRNA-ligase_IIc_bsu"/>
</dbReference>
<keyword evidence="21" id="KW-1185">Reference proteome</keyword>
<dbReference type="AlphaFoldDB" id="A0A3M0CUA1"/>
<dbReference type="GO" id="GO:0004826">
    <property type="term" value="F:phenylalanine-tRNA ligase activity"/>
    <property type="evidence" value="ECO:0007669"/>
    <property type="project" value="UniProtKB-UniRule"/>
</dbReference>
<feature type="domain" description="FDX-ACB" evidence="18">
    <location>
        <begin position="708"/>
        <end position="801"/>
    </location>
</feature>
<evidence type="ECO:0000256" key="3">
    <source>
        <dbReference type="ARBA" id="ARBA00011209"/>
    </source>
</evidence>
<dbReference type="GO" id="GO:0000287">
    <property type="term" value="F:magnesium ion binding"/>
    <property type="evidence" value="ECO:0007669"/>
    <property type="project" value="UniProtKB-UniRule"/>
</dbReference>
<comment type="cofactor">
    <cofactor evidence="15">
        <name>Mg(2+)</name>
        <dbReference type="ChEBI" id="CHEBI:18420"/>
    </cofactor>
    <text evidence="15">Binds 2 magnesium ions per tetramer.</text>
</comment>
<dbReference type="SMART" id="SM00873">
    <property type="entry name" value="B3_4"/>
    <property type="match status" value="1"/>
</dbReference>
<evidence type="ECO:0000313" key="20">
    <source>
        <dbReference type="EMBL" id="RMB12647.1"/>
    </source>
</evidence>
<evidence type="ECO:0000256" key="7">
    <source>
        <dbReference type="ARBA" id="ARBA00022723"/>
    </source>
</evidence>
<feature type="binding site" evidence="15">
    <location>
        <position position="457"/>
    </location>
    <ligand>
        <name>Mg(2+)</name>
        <dbReference type="ChEBI" id="CHEBI:18420"/>
        <note>shared with alpha subunit</note>
    </ligand>
</feature>
<dbReference type="Pfam" id="PF17759">
    <property type="entry name" value="tRNA_synthFbeta"/>
    <property type="match status" value="1"/>
</dbReference>
<evidence type="ECO:0000256" key="11">
    <source>
        <dbReference type="ARBA" id="ARBA00022884"/>
    </source>
</evidence>
<evidence type="ECO:0000256" key="9">
    <source>
        <dbReference type="ARBA" id="ARBA00022840"/>
    </source>
</evidence>
<dbReference type="PANTHER" id="PTHR10947:SF0">
    <property type="entry name" value="PHENYLALANINE--TRNA LIGASE BETA SUBUNIT"/>
    <property type="match status" value="1"/>
</dbReference>
<accession>A0A3M0CUA1</accession>
<dbReference type="PANTHER" id="PTHR10947">
    <property type="entry name" value="PHENYLALANYL-TRNA SYNTHETASE BETA CHAIN AND LEUCINE-RICH REPEAT-CONTAINING PROTEIN 47"/>
    <property type="match status" value="1"/>
</dbReference>
<dbReference type="PROSITE" id="PS50886">
    <property type="entry name" value="TRBD"/>
    <property type="match status" value="1"/>
</dbReference>
<dbReference type="Gene3D" id="3.30.930.10">
    <property type="entry name" value="Bira Bifunctional Protein, Domain 2"/>
    <property type="match status" value="1"/>
</dbReference>
<keyword evidence="13 15" id="KW-0030">Aminoacyl-tRNA synthetase</keyword>
<dbReference type="SMART" id="SM00874">
    <property type="entry name" value="B5"/>
    <property type="match status" value="1"/>
</dbReference>
<evidence type="ECO:0000259" key="17">
    <source>
        <dbReference type="PROSITE" id="PS50886"/>
    </source>
</evidence>
<keyword evidence="5 16" id="KW-0820">tRNA-binding</keyword>
<dbReference type="GO" id="GO:0006432">
    <property type="term" value="P:phenylalanyl-tRNA aminoacylation"/>
    <property type="evidence" value="ECO:0007669"/>
    <property type="project" value="UniProtKB-UniRule"/>
</dbReference>
<dbReference type="InterPro" id="IPR005147">
    <property type="entry name" value="tRNA_synthase_B5-dom"/>
</dbReference>
<dbReference type="NCBIfam" id="NF045760">
    <property type="entry name" value="YtpR"/>
    <property type="match status" value="1"/>
</dbReference>
<comment type="subunit">
    <text evidence="3 15">Tetramer of two alpha and two beta subunits.</text>
</comment>
<dbReference type="Proteomes" id="UP000271227">
    <property type="component" value="Unassembled WGS sequence"/>
</dbReference>
<keyword evidence="6 15" id="KW-0436">Ligase</keyword>
<dbReference type="GO" id="GO:0009328">
    <property type="term" value="C:phenylalanine-tRNA ligase complex"/>
    <property type="evidence" value="ECO:0007669"/>
    <property type="project" value="TreeGrafter"/>
</dbReference>
<dbReference type="InterPro" id="IPR020825">
    <property type="entry name" value="Phe-tRNA_synthase-like_B3/B4"/>
</dbReference>
<evidence type="ECO:0000256" key="13">
    <source>
        <dbReference type="ARBA" id="ARBA00023146"/>
    </source>
</evidence>
<dbReference type="Pfam" id="PF01588">
    <property type="entry name" value="tRNA_bind"/>
    <property type="match status" value="1"/>
</dbReference>
<proteinExistence type="inferred from homology"/>
<evidence type="ECO:0000259" key="19">
    <source>
        <dbReference type="PROSITE" id="PS51483"/>
    </source>
</evidence>
<evidence type="ECO:0000256" key="16">
    <source>
        <dbReference type="PROSITE-ProRule" id="PRU00209"/>
    </source>
</evidence>
<evidence type="ECO:0000256" key="2">
    <source>
        <dbReference type="ARBA" id="ARBA00008653"/>
    </source>
</evidence>
<dbReference type="SMART" id="SM00896">
    <property type="entry name" value="FDX-ACB"/>
    <property type="match status" value="1"/>
</dbReference>
<evidence type="ECO:0000256" key="4">
    <source>
        <dbReference type="ARBA" id="ARBA00022490"/>
    </source>
</evidence>
<dbReference type="PROSITE" id="PS51447">
    <property type="entry name" value="FDX_ACB"/>
    <property type="match status" value="1"/>
</dbReference>
<evidence type="ECO:0000256" key="12">
    <source>
        <dbReference type="ARBA" id="ARBA00022917"/>
    </source>
</evidence>
<name>A0A3M0CUA1_9PROT</name>
<keyword evidence="12 15" id="KW-0648">Protein biosynthesis</keyword>
<keyword evidence="10 15" id="KW-0460">Magnesium</keyword>
<evidence type="ECO:0000256" key="1">
    <source>
        <dbReference type="ARBA" id="ARBA00004496"/>
    </source>
</evidence>
<feature type="domain" description="B5" evidence="19">
    <location>
        <begin position="400"/>
        <end position="479"/>
    </location>
</feature>
<comment type="catalytic activity">
    <reaction evidence="14 15">
        <text>tRNA(Phe) + L-phenylalanine + ATP = L-phenylalanyl-tRNA(Phe) + AMP + diphosphate + H(+)</text>
        <dbReference type="Rhea" id="RHEA:19413"/>
        <dbReference type="Rhea" id="RHEA-COMP:9668"/>
        <dbReference type="Rhea" id="RHEA-COMP:9699"/>
        <dbReference type="ChEBI" id="CHEBI:15378"/>
        <dbReference type="ChEBI" id="CHEBI:30616"/>
        <dbReference type="ChEBI" id="CHEBI:33019"/>
        <dbReference type="ChEBI" id="CHEBI:58095"/>
        <dbReference type="ChEBI" id="CHEBI:78442"/>
        <dbReference type="ChEBI" id="CHEBI:78531"/>
        <dbReference type="ChEBI" id="CHEBI:456215"/>
        <dbReference type="EC" id="6.1.1.20"/>
    </reaction>
</comment>
<feature type="binding site" evidence="15">
    <location>
        <position position="463"/>
    </location>
    <ligand>
        <name>Mg(2+)</name>
        <dbReference type="ChEBI" id="CHEBI:18420"/>
        <note>shared with alpha subunit</note>
    </ligand>
</feature>
<dbReference type="InterPro" id="IPR004532">
    <property type="entry name" value="Phe-tRNA-ligase_IIc_bsu_bact"/>
</dbReference>
<dbReference type="Gene3D" id="3.50.40.10">
    <property type="entry name" value="Phenylalanyl-trna Synthetase, Chain B, domain 3"/>
    <property type="match status" value="1"/>
</dbReference>
<organism evidence="20 21">
    <name type="scientific">Eilatimonas milleporae</name>
    <dbReference type="NCBI Taxonomy" id="911205"/>
    <lineage>
        <taxon>Bacteria</taxon>
        <taxon>Pseudomonadati</taxon>
        <taxon>Pseudomonadota</taxon>
        <taxon>Alphaproteobacteria</taxon>
        <taxon>Kordiimonadales</taxon>
        <taxon>Kordiimonadaceae</taxon>
        <taxon>Eilatimonas</taxon>
    </lineage>
</organism>
<evidence type="ECO:0000256" key="5">
    <source>
        <dbReference type="ARBA" id="ARBA00022555"/>
    </source>
</evidence>
<dbReference type="Pfam" id="PF03483">
    <property type="entry name" value="B3_4"/>
    <property type="match status" value="1"/>
</dbReference>
<dbReference type="InterPro" id="IPR005121">
    <property type="entry name" value="Fdx_antiC-bd"/>
</dbReference>
<evidence type="ECO:0000256" key="14">
    <source>
        <dbReference type="ARBA" id="ARBA00049255"/>
    </source>
</evidence>
<comment type="caution">
    <text evidence="20">The sequence shown here is derived from an EMBL/GenBank/DDBJ whole genome shotgun (WGS) entry which is preliminary data.</text>
</comment>
<dbReference type="InterPro" id="IPR045864">
    <property type="entry name" value="aa-tRNA-synth_II/BPL/LPL"/>
</dbReference>
<dbReference type="SUPFAM" id="SSF55681">
    <property type="entry name" value="Class II aaRS and biotin synthetases"/>
    <property type="match status" value="1"/>
</dbReference>
<feature type="domain" description="TRNA-binding" evidence="17">
    <location>
        <begin position="39"/>
        <end position="148"/>
    </location>
</feature>
<keyword evidence="9 15" id="KW-0067">ATP-binding</keyword>
<keyword evidence="4 15" id="KW-0963">Cytoplasm</keyword>
<dbReference type="InterPro" id="IPR036690">
    <property type="entry name" value="Fdx_antiC-bd_sf"/>
</dbReference>
<dbReference type="CDD" id="cd00769">
    <property type="entry name" value="PheRS_beta_core"/>
    <property type="match status" value="1"/>
</dbReference>
<dbReference type="InterPro" id="IPR033714">
    <property type="entry name" value="tRNA_bind_bactPheRS"/>
</dbReference>
<dbReference type="HAMAP" id="MF_00283">
    <property type="entry name" value="Phe_tRNA_synth_beta1"/>
    <property type="match status" value="1"/>
</dbReference>
<feature type="binding site" evidence="15">
    <location>
        <position position="467"/>
    </location>
    <ligand>
        <name>Mg(2+)</name>
        <dbReference type="ChEBI" id="CHEBI:18420"/>
        <note>shared with alpha subunit</note>
    </ligand>
</feature>
<dbReference type="EMBL" id="REFR01000003">
    <property type="protein sequence ID" value="RMB12647.1"/>
    <property type="molecule type" value="Genomic_DNA"/>
</dbReference>
<dbReference type="Pfam" id="PF03484">
    <property type="entry name" value="B5"/>
    <property type="match status" value="1"/>
</dbReference>
<dbReference type="SUPFAM" id="SSF46955">
    <property type="entry name" value="Putative DNA-binding domain"/>
    <property type="match status" value="1"/>
</dbReference>
<dbReference type="PROSITE" id="PS51483">
    <property type="entry name" value="B5"/>
    <property type="match status" value="1"/>
</dbReference>